<dbReference type="Gene3D" id="1.10.220.80">
    <property type="entry name" value="BH2638-like"/>
    <property type="match status" value="1"/>
</dbReference>
<dbReference type="Pfam" id="PF05256">
    <property type="entry name" value="UPF0223"/>
    <property type="match status" value="1"/>
</dbReference>
<reference evidence="2" key="1">
    <citation type="journal article" date="2019" name="Int. J. Syst. Evol. Microbiol.">
        <title>The Global Catalogue of Microorganisms (GCM) 10K type strain sequencing project: providing services to taxonomists for standard genome sequencing and annotation.</title>
        <authorList>
            <consortium name="The Broad Institute Genomics Platform"/>
            <consortium name="The Broad Institute Genome Sequencing Center for Infectious Disease"/>
            <person name="Wu L."/>
            <person name="Ma J."/>
        </authorList>
    </citation>
    <scope>NUCLEOTIDE SEQUENCE [LARGE SCALE GENOMIC DNA]</scope>
    <source>
        <strain evidence="2">CCM 8930</strain>
    </source>
</reference>
<organism evidence="1 2">
    <name type="scientific">Lactiplantibacillus nangangensis</name>
    <dbReference type="NCBI Taxonomy" id="2559917"/>
    <lineage>
        <taxon>Bacteria</taxon>
        <taxon>Bacillati</taxon>
        <taxon>Bacillota</taxon>
        <taxon>Bacilli</taxon>
        <taxon>Lactobacillales</taxon>
        <taxon>Lactobacillaceae</taxon>
        <taxon>Lactiplantibacillus</taxon>
    </lineage>
</organism>
<dbReference type="InterPro" id="IPR007920">
    <property type="entry name" value="UPF0223"/>
</dbReference>
<proteinExistence type="predicted"/>
<name>A0ABW1SLF3_9LACO</name>
<keyword evidence="2" id="KW-1185">Reference proteome</keyword>
<dbReference type="InterPro" id="IPR023324">
    <property type="entry name" value="BH2638-like_sf"/>
</dbReference>
<gene>
    <name evidence="1" type="ORF">ACFP1L_10970</name>
</gene>
<protein>
    <submittedName>
        <fullName evidence="1">UPF0223 family protein</fullName>
    </submittedName>
</protein>
<dbReference type="NCBIfam" id="NF003353">
    <property type="entry name" value="PRK04387.1"/>
    <property type="match status" value="1"/>
</dbReference>
<accession>A0ABW1SLF3</accession>
<dbReference type="SUPFAM" id="SSF158504">
    <property type="entry name" value="BH2638-like"/>
    <property type="match status" value="1"/>
</dbReference>
<evidence type="ECO:0000313" key="1">
    <source>
        <dbReference type="EMBL" id="MFC6202393.1"/>
    </source>
</evidence>
<dbReference type="Proteomes" id="UP001596171">
    <property type="component" value="Unassembled WGS sequence"/>
</dbReference>
<sequence>MTMNRPENYQYPLNDAWTTDEIITVSRFYEKIEAANDSTVPTADLLSAYQAFKTIVTSKSEEKQLSRAFEAASGLSIYKTMQAAQTTNKQRFQYRS</sequence>
<dbReference type="RefSeq" id="WP_137616344.1">
    <property type="nucleotide sequence ID" value="NZ_BJDI01000008.1"/>
</dbReference>
<evidence type="ECO:0000313" key="2">
    <source>
        <dbReference type="Proteomes" id="UP001596171"/>
    </source>
</evidence>
<comment type="caution">
    <text evidence="1">The sequence shown here is derived from an EMBL/GenBank/DDBJ whole genome shotgun (WGS) entry which is preliminary data.</text>
</comment>
<dbReference type="PIRSF" id="PIRSF037260">
    <property type="entry name" value="UPF0223"/>
    <property type="match status" value="1"/>
</dbReference>
<dbReference type="EMBL" id="JBHSSE010000022">
    <property type="protein sequence ID" value="MFC6202393.1"/>
    <property type="molecule type" value="Genomic_DNA"/>
</dbReference>